<feature type="transmembrane region" description="Helical" evidence="1">
    <location>
        <begin position="164"/>
        <end position="184"/>
    </location>
</feature>
<dbReference type="EMBL" id="LGEQ01000037">
    <property type="protein sequence ID" value="KUJ93035.1"/>
    <property type="molecule type" value="Genomic_DNA"/>
</dbReference>
<dbReference type="Proteomes" id="UP000054307">
    <property type="component" value="Unassembled WGS sequence"/>
</dbReference>
<sequence length="187" mass="21672">MPRLDFKFFKILILSFLNSIVFMNILIYIIFPRLSFYEFGAFLAVISLTGLIFLSINVRNKRSAIPFAVSLLVYVFLILAYRAFLNIFPTYDSFALIEYTLLSVLMVSALIFLRNNIEVGKMAVTRFFVFILLYSALTLIPSAYDVLFTEHHLIRESLLLPFGLFQLIATIFGLFYMTLVVINYECF</sequence>
<dbReference type="PATRIC" id="fig|2234.6.peg.466"/>
<feature type="transmembrane region" description="Helical" evidence="1">
    <location>
        <begin position="96"/>
        <end position="113"/>
    </location>
</feature>
<evidence type="ECO:0000313" key="2">
    <source>
        <dbReference type="EMBL" id="KUJ93035.1"/>
    </source>
</evidence>
<protein>
    <submittedName>
        <fullName evidence="3">Uncharacterized protein</fullName>
    </submittedName>
</protein>
<dbReference type="Proteomes" id="UP000054015">
    <property type="component" value="Unassembled WGS sequence"/>
</dbReference>
<proteinExistence type="predicted"/>
<keyword evidence="1" id="KW-1133">Transmembrane helix</keyword>
<evidence type="ECO:0000313" key="4">
    <source>
        <dbReference type="Proteomes" id="UP000054015"/>
    </source>
</evidence>
<feature type="transmembrane region" description="Helical" evidence="1">
    <location>
        <begin position="125"/>
        <end position="144"/>
    </location>
</feature>
<keyword evidence="1" id="KW-0812">Transmembrane</keyword>
<dbReference type="EMBL" id="LGEX01000029">
    <property type="protein sequence ID" value="KUK06579.1"/>
    <property type="molecule type" value="Genomic_DNA"/>
</dbReference>
<accession>A0A117KUG8</accession>
<feature type="transmembrane region" description="Helical" evidence="1">
    <location>
        <begin position="12"/>
        <end position="31"/>
    </location>
</feature>
<evidence type="ECO:0000313" key="5">
    <source>
        <dbReference type="Proteomes" id="UP000054307"/>
    </source>
</evidence>
<comment type="caution">
    <text evidence="3">The sequence shown here is derived from an EMBL/GenBank/DDBJ whole genome shotgun (WGS) entry which is preliminary data.</text>
</comment>
<gene>
    <name evidence="2" type="ORF">XD40_1762</name>
    <name evidence="3" type="ORF">XD48_1179</name>
</gene>
<feature type="transmembrane region" description="Helical" evidence="1">
    <location>
        <begin position="37"/>
        <end position="58"/>
    </location>
</feature>
<name>A0A117KUG8_ARCFL</name>
<reference evidence="3" key="1">
    <citation type="journal article" date="2015" name="MBio">
        <title>Genome-resolved metagenomic analysis reveals roles for candidate phyla and other microbial community members in biogeochemical transformations in oil reservoirs.</title>
        <authorList>
            <person name="Hu P."/>
            <person name="Tom L."/>
            <person name="Singh A."/>
            <person name="Thomas B.C."/>
            <person name="Baker B.J."/>
            <person name="Piceno Y.M."/>
            <person name="Andersen G.L."/>
            <person name="Banfield J.F."/>
        </authorList>
    </citation>
    <scope>NUCLEOTIDE SEQUENCE [LARGE SCALE GENOMIC DNA]</scope>
    <source>
        <strain evidence="3">49_2300</strain>
        <strain evidence="2">49_95</strain>
    </source>
</reference>
<evidence type="ECO:0000313" key="3">
    <source>
        <dbReference type="EMBL" id="KUK06579.1"/>
    </source>
</evidence>
<organism evidence="3 4">
    <name type="scientific">Archaeoglobus fulgidus</name>
    <dbReference type="NCBI Taxonomy" id="2234"/>
    <lineage>
        <taxon>Archaea</taxon>
        <taxon>Methanobacteriati</taxon>
        <taxon>Methanobacteriota</taxon>
        <taxon>Archaeoglobi</taxon>
        <taxon>Archaeoglobales</taxon>
        <taxon>Archaeoglobaceae</taxon>
        <taxon>Archaeoglobus</taxon>
    </lineage>
</organism>
<feature type="transmembrane region" description="Helical" evidence="1">
    <location>
        <begin position="65"/>
        <end position="84"/>
    </location>
</feature>
<dbReference type="AlphaFoldDB" id="A0A117KUG8"/>
<keyword evidence="1" id="KW-0472">Membrane</keyword>
<reference evidence="4 5" key="2">
    <citation type="journal article" date="2015" name="MBio">
        <title>Genome-Resolved Metagenomic Analysis Reveals Roles for Candidate Phyla and Other Microbial Community Members in Biogeochemical Transformations in Oil Reservoirs.</title>
        <authorList>
            <person name="Hu P."/>
            <person name="Tom L."/>
            <person name="Singh A."/>
            <person name="Thomas B.C."/>
            <person name="Baker B.J."/>
            <person name="Piceno Y.M."/>
            <person name="Andersen G.L."/>
            <person name="Banfield J.F."/>
        </authorList>
    </citation>
    <scope>NUCLEOTIDE SEQUENCE [LARGE SCALE GENOMIC DNA]</scope>
</reference>
<evidence type="ECO:0000256" key="1">
    <source>
        <dbReference type="SAM" id="Phobius"/>
    </source>
</evidence>